<evidence type="ECO:0000256" key="9">
    <source>
        <dbReference type="SAM" id="MobiDB-lite"/>
    </source>
</evidence>
<keyword evidence="4" id="KW-0812">Transmembrane</keyword>
<evidence type="ECO:0008006" key="12">
    <source>
        <dbReference type="Google" id="ProtNLM"/>
    </source>
</evidence>
<dbReference type="GO" id="GO:1990575">
    <property type="term" value="P:mitochondrial L-ornithine transmembrane transport"/>
    <property type="evidence" value="ECO:0007669"/>
    <property type="project" value="TreeGrafter"/>
</dbReference>
<sequence length="430" mass="47595">MVSPGSQVTLSQLLPPPPVGPLPLDPGSLDPTTGSSAAAIARSAASSMAFIFKRPPLRFFRPVKISTYGALQAMAEERGRPVSLKFVQSVIKREGPWKFILNHTLPPFCFNTIIGLTLFTTYTTIETHLLEPEPHLHPYLVPALAGSAAGAAQSLISAPLDNLRLLQVSQPNLAVGSSTKVQFKGWIPLLKQVMLPLSFNTRFNPNFTDSERFKLWASRGWGMIGLSVFKDSLGFATFFTIFQIGRDLGKSRTEPENDAQEFVGERGWTGRILQSCVIVLSGATAGWAYGIVAEPFEALRRALWKARLDWASIHLKNVQTDKSTLAVNHLLIQTNTPFIINNFTKKRQQGFQSFNDLYTSMINNRAKIKVPDSISTNAMRFDPPVHPHSYSKPSSLKNPLSRVTRFRSFILSPYSIGFFVWAICSGDLSV</sequence>
<keyword evidence="5" id="KW-0677">Repeat</keyword>
<dbReference type="VEuPathDB" id="FungiDB:PSTT_10609"/>
<comment type="caution">
    <text evidence="10">The sequence shown here is derived from an EMBL/GenBank/DDBJ whole genome shotgun (WGS) entry which is preliminary data.</text>
</comment>
<keyword evidence="3" id="KW-0813">Transport</keyword>
<evidence type="ECO:0000256" key="2">
    <source>
        <dbReference type="ARBA" id="ARBA00006375"/>
    </source>
</evidence>
<dbReference type="SUPFAM" id="SSF103506">
    <property type="entry name" value="Mitochondrial carrier"/>
    <property type="match status" value="1"/>
</dbReference>
<gene>
    <name evidence="10" type="ORF">PSTT_10609</name>
</gene>
<dbReference type="VEuPathDB" id="FungiDB:PSHT_13428"/>
<evidence type="ECO:0000256" key="6">
    <source>
        <dbReference type="ARBA" id="ARBA00022989"/>
    </source>
</evidence>
<evidence type="ECO:0000256" key="1">
    <source>
        <dbReference type="ARBA" id="ARBA00004225"/>
    </source>
</evidence>
<dbReference type="EMBL" id="PKSL01000115">
    <property type="protein sequence ID" value="POW04166.1"/>
    <property type="molecule type" value="Genomic_DNA"/>
</dbReference>
<feature type="region of interest" description="Disordered" evidence="9">
    <location>
        <begin position="1"/>
        <end position="28"/>
    </location>
</feature>
<evidence type="ECO:0000313" key="11">
    <source>
        <dbReference type="Proteomes" id="UP000239156"/>
    </source>
</evidence>
<keyword evidence="8" id="KW-0472">Membrane</keyword>
<evidence type="ECO:0000313" key="10">
    <source>
        <dbReference type="EMBL" id="POW04166.1"/>
    </source>
</evidence>
<dbReference type="AlphaFoldDB" id="A0A2S4V3Q4"/>
<dbReference type="PANTHER" id="PTHR45624:SF52">
    <property type="entry name" value="MITOCHONDRIAL CARRIER"/>
    <property type="match status" value="1"/>
</dbReference>
<evidence type="ECO:0000256" key="4">
    <source>
        <dbReference type="ARBA" id="ARBA00022692"/>
    </source>
</evidence>
<dbReference type="InterPro" id="IPR023395">
    <property type="entry name" value="MCP_dom_sf"/>
</dbReference>
<feature type="non-terminal residue" evidence="10">
    <location>
        <position position="430"/>
    </location>
</feature>
<dbReference type="PANTHER" id="PTHR45624">
    <property type="entry name" value="MITOCHONDRIAL BASIC AMINO ACIDS TRANSPORTER-RELATED"/>
    <property type="match status" value="1"/>
</dbReference>
<protein>
    <recommendedName>
        <fullName evidence="12">Mitochondrial carrier protein</fullName>
    </recommendedName>
</protein>
<name>A0A2S4V3Q4_9BASI</name>
<dbReference type="GO" id="GO:0000064">
    <property type="term" value="F:L-ornithine transmembrane transporter activity"/>
    <property type="evidence" value="ECO:0007669"/>
    <property type="project" value="TreeGrafter"/>
</dbReference>
<proteinExistence type="inferred from homology"/>
<keyword evidence="11" id="KW-1185">Reference proteome</keyword>
<dbReference type="Proteomes" id="UP000239156">
    <property type="component" value="Unassembled WGS sequence"/>
</dbReference>
<comment type="similarity">
    <text evidence="2">Belongs to the mitochondrial carrier (TC 2.A.29) family.</text>
</comment>
<dbReference type="GO" id="GO:0031966">
    <property type="term" value="C:mitochondrial membrane"/>
    <property type="evidence" value="ECO:0007669"/>
    <property type="project" value="UniProtKB-SubCell"/>
</dbReference>
<dbReference type="InterPro" id="IPR050567">
    <property type="entry name" value="Mitochondrial_Carrier"/>
</dbReference>
<reference evidence="10" key="1">
    <citation type="submission" date="2017-12" db="EMBL/GenBank/DDBJ databases">
        <title>Gene loss provides genomic basis for host adaptation in cereal stripe rust fungi.</title>
        <authorList>
            <person name="Xia C."/>
        </authorList>
    </citation>
    <scope>NUCLEOTIDE SEQUENCE [LARGE SCALE GENOMIC DNA]</scope>
    <source>
        <strain evidence="10">93-210</strain>
    </source>
</reference>
<evidence type="ECO:0000256" key="3">
    <source>
        <dbReference type="ARBA" id="ARBA00022448"/>
    </source>
</evidence>
<keyword evidence="6" id="KW-1133">Transmembrane helix</keyword>
<evidence type="ECO:0000256" key="8">
    <source>
        <dbReference type="ARBA" id="ARBA00023136"/>
    </source>
</evidence>
<feature type="compositionally biased region" description="Pro residues" evidence="9">
    <location>
        <begin position="14"/>
        <end position="24"/>
    </location>
</feature>
<accession>A0A2S4V3Q4</accession>
<organism evidence="10 11">
    <name type="scientific">Puccinia striiformis</name>
    <dbReference type="NCBI Taxonomy" id="27350"/>
    <lineage>
        <taxon>Eukaryota</taxon>
        <taxon>Fungi</taxon>
        <taxon>Dikarya</taxon>
        <taxon>Basidiomycota</taxon>
        <taxon>Pucciniomycotina</taxon>
        <taxon>Pucciniomycetes</taxon>
        <taxon>Pucciniales</taxon>
        <taxon>Pucciniaceae</taxon>
        <taxon>Puccinia</taxon>
    </lineage>
</organism>
<keyword evidence="7" id="KW-0496">Mitochondrion</keyword>
<comment type="subcellular location">
    <subcellularLocation>
        <location evidence="1">Mitochondrion membrane</location>
        <topology evidence="1">Multi-pass membrane protein</topology>
    </subcellularLocation>
</comment>
<dbReference type="Gene3D" id="1.50.40.10">
    <property type="entry name" value="Mitochondrial carrier domain"/>
    <property type="match status" value="1"/>
</dbReference>
<evidence type="ECO:0000256" key="7">
    <source>
        <dbReference type="ARBA" id="ARBA00023128"/>
    </source>
</evidence>
<evidence type="ECO:0000256" key="5">
    <source>
        <dbReference type="ARBA" id="ARBA00022737"/>
    </source>
</evidence>